<sequence>MPAALSLNSMIPEAARVPQIAFRPSISLCRLESRMADAKDENFVDATDPNEDPARQTFLFSLPVLLDNSHVNFSKRMLSAKKCFMDTRNPSQELDACFCLGDFLPPALLIMFALSLVIQYAIALVIICKISTNLPIWPTGVRLLIGLAVYNGILLLTMGCLHILYISIKQESFYYTPFSWMLAAVLAYAAAFLTAIEALLWSKINSGIELFP</sequence>
<evidence type="ECO:0000313" key="3">
    <source>
        <dbReference type="WBParaSite" id="nRc.2.0.1.t18267-RA"/>
    </source>
</evidence>
<dbReference type="Proteomes" id="UP000887565">
    <property type="component" value="Unplaced"/>
</dbReference>
<dbReference type="AlphaFoldDB" id="A0A915IWR5"/>
<keyword evidence="1" id="KW-1133">Transmembrane helix</keyword>
<organism evidence="2 3">
    <name type="scientific">Romanomermis culicivorax</name>
    <name type="common">Nematode worm</name>
    <dbReference type="NCBI Taxonomy" id="13658"/>
    <lineage>
        <taxon>Eukaryota</taxon>
        <taxon>Metazoa</taxon>
        <taxon>Ecdysozoa</taxon>
        <taxon>Nematoda</taxon>
        <taxon>Enoplea</taxon>
        <taxon>Dorylaimia</taxon>
        <taxon>Mermithida</taxon>
        <taxon>Mermithoidea</taxon>
        <taxon>Mermithidae</taxon>
        <taxon>Romanomermis</taxon>
    </lineage>
</organism>
<evidence type="ECO:0000256" key="1">
    <source>
        <dbReference type="SAM" id="Phobius"/>
    </source>
</evidence>
<keyword evidence="2" id="KW-1185">Reference proteome</keyword>
<name>A0A915IWR5_ROMCU</name>
<keyword evidence="1" id="KW-0812">Transmembrane</keyword>
<proteinExistence type="predicted"/>
<protein>
    <submittedName>
        <fullName evidence="3">Uncharacterized protein</fullName>
    </submittedName>
</protein>
<dbReference type="WBParaSite" id="nRc.2.0.1.t18267-RA">
    <property type="protein sequence ID" value="nRc.2.0.1.t18267-RA"/>
    <property type="gene ID" value="nRc.2.0.1.g18267"/>
</dbReference>
<accession>A0A915IWR5</accession>
<feature type="transmembrane region" description="Helical" evidence="1">
    <location>
        <begin position="108"/>
        <end position="131"/>
    </location>
</feature>
<keyword evidence="1" id="KW-0472">Membrane</keyword>
<reference evidence="3" key="1">
    <citation type="submission" date="2022-11" db="UniProtKB">
        <authorList>
            <consortium name="WormBaseParasite"/>
        </authorList>
    </citation>
    <scope>IDENTIFICATION</scope>
</reference>
<evidence type="ECO:0000313" key="2">
    <source>
        <dbReference type="Proteomes" id="UP000887565"/>
    </source>
</evidence>
<feature type="transmembrane region" description="Helical" evidence="1">
    <location>
        <begin position="180"/>
        <end position="201"/>
    </location>
</feature>
<feature type="transmembrane region" description="Helical" evidence="1">
    <location>
        <begin position="143"/>
        <end position="168"/>
    </location>
</feature>